<dbReference type="PANTHER" id="PTHR12001">
    <property type="entry name" value="GERANYLGERANYL PYROPHOSPHATE SYNTHASE"/>
    <property type="match status" value="1"/>
</dbReference>
<organism evidence="8 9">
    <name type="scientific">Chrysophaeum taylorii</name>
    <dbReference type="NCBI Taxonomy" id="2483200"/>
    <lineage>
        <taxon>Eukaryota</taxon>
        <taxon>Sar</taxon>
        <taxon>Stramenopiles</taxon>
        <taxon>Ochrophyta</taxon>
        <taxon>Pelagophyceae</taxon>
        <taxon>Pelagomonadales</taxon>
        <taxon>Pelagomonadaceae</taxon>
        <taxon>Chrysophaeum</taxon>
    </lineage>
</organism>
<evidence type="ECO:0000256" key="6">
    <source>
        <dbReference type="ARBA" id="ARBA00023229"/>
    </source>
</evidence>
<sequence length="388" mass="42122">MVVRATLLLRRRLATASHEAVVEAMRSLSLVEDVAPLASIVWSPTPQELRHELSLRPRHASAKEMVAATPEIDPFSVVRPELRGMASRMSELVKIDHPLLASAACHLFEGDAGKKFRAAMVLLVSKACNGAPTPRQTRLAEIVEMIHTASLFHDDVIDGAPTRRGVASVNNKFGDKVAILAGDFLLARACVALSRLRDCDVVEVLAAVIEHLVRGEIVQMRPRLCDNDSLLEAYLAKNFYKTGSLMANGCRAAAMLEDSPLCDAAFRYGRHLGLAFQLVDDVLDYCGSEADLGKPKLADLRQGLATAPVLFALNDHPDLLPLVTRKFALPGDVDAALALVYETNAIDRARDLAYVQADLAKDALDPFPPSDAKDALLSLATKVVTRNH</sequence>
<dbReference type="GO" id="GO:0046872">
    <property type="term" value="F:metal ion binding"/>
    <property type="evidence" value="ECO:0007669"/>
    <property type="project" value="UniProtKB-KW"/>
</dbReference>
<evidence type="ECO:0000256" key="2">
    <source>
        <dbReference type="ARBA" id="ARBA00006706"/>
    </source>
</evidence>
<evidence type="ECO:0000256" key="5">
    <source>
        <dbReference type="ARBA" id="ARBA00022842"/>
    </source>
</evidence>
<evidence type="ECO:0000313" key="8">
    <source>
        <dbReference type="EMBL" id="KAJ8613033.1"/>
    </source>
</evidence>
<comment type="similarity">
    <text evidence="2 7">Belongs to the FPP/GGPP synthase family.</text>
</comment>
<dbReference type="SUPFAM" id="SSF48576">
    <property type="entry name" value="Terpenoid synthases"/>
    <property type="match status" value="1"/>
</dbReference>
<dbReference type="Pfam" id="PF00348">
    <property type="entry name" value="polyprenyl_synt"/>
    <property type="match status" value="1"/>
</dbReference>
<accession>A0AAD7UMR5</accession>
<dbReference type="GO" id="GO:0004659">
    <property type="term" value="F:prenyltransferase activity"/>
    <property type="evidence" value="ECO:0007669"/>
    <property type="project" value="InterPro"/>
</dbReference>
<dbReference type="InterPro" id="IPR000092">
    <property type="entry name" value="Polyprenyl_synt"/>
</dbReference>
<evidence type="ECO:0000256" key="7">
    <source>
        <dbReference type="RuleBase" id="RU004466"/>
    </source>
</evidence>
<dbReference type="GO" id="GO:0008299">
    <property type="term" value="P:isoprenoid biosynthetic process"/>
    <property type="evidence" value="ECO:0007669"/>
    <property type="project" value="UniProtKB-KW"/>
</dbReference>
<evidence type="ECO:0000256" key="3">
    <source>
        <dbReference type="ARBA" id="ARBA00022679"/>
    </source>
</evidence>
<dbReference type="Gene3D" id="1.10.600.10">
    <property type="entry name" value="Farnesyl Diphosphate Synthase"/>
    <property type="match status" value="1"/>
</dbReference>
<protein>
    <submittedName>
        <fullName evidence="8">Uncharacterized protein</fullName>
    </submittedName>
</protein>
<keyword evidence="4" id="KW-0479">Metal-binding</keyword>
<dbReference type="SFLD" id="SFLDS00005">
    <property type="entry name" value="Isoprenoid_Synthase_Type_I"/>
    <property type="match status" value="1"/>
</dbReference>
<dbReference type="PANTHER" id="PTHR12001:SF69">
    <property type="entry name" value="ALL TRANS-POLYPRENYL-DIPHOSPHATE SYNTHASE PDSS1"/>
    <property type="match status" value="1"/>
</dbReference>
<dbReference type="GO" id="GO:0006744">
    <property type="term" value="P:ubiquinone biosynthetic process"/>
    <property type="evidence" value="ECO:0007669"/>
    <property type="project" value="TreeGrafter"/>
</dbReference>
<dbReference type="EMBL" id="JAQMWT010000037">
    <property type="protein sequence ID" value="KAJ8613033.1"/>
    <property type="molecule type" value="Genomic_DNA"/>
</dbReference>
<evidence type="ECO:0000256" key="1">
    <source>
        <dbReference type="ARBA" id="ARBA00001946"/>
    </source>
</evidence>
<proteinExistence type="inferred from homology"/>
<dbReference type="CDD" id="cd00685">
    <property type="entry name" value="Trans_IPPS_HT"/>
    <property type="match status" value="1"/>
</dbReference>
<keyword evidence="6" id="KW-0414">Isoprene biosynthesis</keyword>
<gene>
    <name evidence="8" type="ORF">CTAYLR_004063</name>
</gene>
<dbReference type="GO" id="GO:1990234">
    <property type="term" value="C:transferase complex"/>
    <property type="evidence" value="ECO:0007669"/>
    <property type="project" value="TreeGrafter"/>
</dbReference>
<dbReference type="InterPro" id="IPR008949">
    <property type="entry name" value="Isoprenoid_synthase_dom_sf"/>
</dbReference>
<name>A0AAD7UMR5_9STRA</name>
<evidence type="ECO:0000256" key="4">
    <source>
        <dbReference type="ARBA" id="ARBA00022723"/>
    </source>
</evidence>
<dbReference type="PROSITE" id="PS00444">
    <property type="entry name" value="POLYPRENYL_SYNTHASE_2"/>
    <property type="match status" value="1"/>
</dbReference>
<dbReference type="AlphaFoldDB" id="A0AAD7UMR5"/>
<comment type="cofactor">
    <cofactor evidence="1">
        <name>Mg(2+)</name>
        <dbReference type="ChEBI" id="CHEBI:18420"/>
    </cofactor>
</comment>
<evidence type="ECO:0000313" key="9">
    <source>
        <dbReference type="Proteomes" id="UP001230188"/>
    </source>
</evidence>
<dbReference type="Proteomes" id="UP001230188">
    <property type="component" value="Unassembled WGS sequence"/>
</dbReference>
<comment type="caution">
    <text evidence="8">The sequence shown here is derived from an EMBL/GenBank/DDBJ whole genome shotgun (WGS) entry which is preliminary data.</text>
</comment>
<reference evidence="8" key="1">
    <citation type="submission" date="2023-01" db="EMBL/GenBank/DDBJ databases">
        <title>Metagenome sequencing of chrysophaentin producing Chrysophaeum taylorii.</title>
        <authorList>
            <person name="Davison J."/>
            <person name="Bewley C."/>
        </authorList>
    </citation>
    <scope>NUCLEOTIDE SEQUENCE</scope>
    <source>
        <strain evidence="8">NIES-1699</strain>
    </source>
</reference>
<keyword evidence="3 7" id="KW-0808">Transferase</keyword>
<keyword evidence="9" id="KW-1185">Reference proteome</keyword>
<keyword evidence="5" id="KW-0460">Magnesium</keyword>
<dbReference type="InterPro" id="IPR033749">
    <property type="entry name" value="Polyprenyl_synt_CS"/>
</dbReference>